<protein>
    <submittedName>
        <fullName evidence="1">Uncharacterized protein</fullName>
    </submittedName>
</protein>
<sequence length="67" mass="7568">MESKSAKLLNGPHTMARYNPNTRANSSLLGVALEDHRRFLLQFFFFGVNSSSIQVLGFCKQLLSKYS</sequence>
<dbReference type="AlphaFoldDB" id="A0A5J5AKB6"/>
<dbReference type="EMBL" id="CM018043">
    <property type="protein sequence ID" value="KAA8531493.1"/>
    <property type="molecule type" value="Genomic_DNA"/>
</dbReference>
<organism evidence="1 2">
    <name type="scientific">Nyssa sinensis</name>
    <dbReference type="NCBI Taxonomy" id="561372"/>
    <lineage>
        <taxon>Eukaryota</taxon>
        <taxon>Viridiplantae</taxon>
        <taxon>Streptophyta</taxon>
        <taxon>Embryophyta</taxon>
        <taxon>Tracheophyta</taxon>
        <taxon>Spermatophyta</taxon>
        <taxon>Magnoliopsida</taxon>
        <taxon>eudicotyledons</taxon>
        <taxon>Gunneridae</taxon>
        <taxon>Pentapetalae</taxon>
        <taxon>asterids</taxon>
        <taxon>Cornales</taxon>
        <taxon>Nyssaceae</taxon>
        <taxon>Nyssa</taxon>
    </lineage>
</organism>
<accession>A0A5J5AKB6</accession>
<reference evidence="1 2" key="1">
    <citation type="submission" date="2019-09" db="EMBL/GenBank/DDBJ databases">
        <title>A chromosome-level genome assembly of the Chinese tupelo Nyssa sinensis.</title>
        <authorList>
            <person name="Yang X."/>
            <person name="Kang M."/>
            <person name="Yang Y."/>
            <person name="Xiong H."/>
            <person name="Wang M."/>
            <person name="Zhang Z."/>
            <person name="Wang Z."/>
            <person name="Wu H."/>
            <person name="Ma T."/>
            <person name="Liu J."/>
            <person name="Xi Z."/>
        </authorList>
    </citation>
    <scope>NUCLEOTIDE SEQUENCE [LARGE SCALE GENOMIC DNA]</scope>
    <source>
        <strain evidence="1">J267</strain>
        <tissue evidence="1">Leaf</tissue>
    </source>
</reference>
<keyword evidence="2" id="KW-1185">Reference proteome</keyword>
<proteinExistence type="predicted"/>
<evidence type="ECO:0000313" key="1">
    <source>
        <dbReference type="EMBL" id="KAA8531493.1"/>
    </source>
</evidence>
<evidence type="ECO:0000313" key="2">
    <source>
        <dbReference type="Proteomes" id="UP000325577"/>
    </source>
</evidence>
<dbReference type="Proteomes" id="UP000325577">
    <property type="component" value="Linkage Group LG2"/>
</dbReference>
<gene>
    <name evidence="1" type="ORF">F0562_006154</name>
</gene>
<name>A0A5J5AKB6_9ASTE</name>